<sequence length="90" mass="10542">MPNTKSAIRRTKRAKLQTSVNRIRKSKYKSAIKQMSDYIASGKIKKAKEFLPEFYSQLMKIAKTGVIRKKTMSRKISRITKKIHNLEKKK</sequence>
<dbReference type="Pfam" id="PF01649">
    <property type="entry name" value="Ribosomal_S20p"/>
    <property type="match status" value="1"/>
</dbReference>
<proteinExistence type="inferred from homology"/>
<keyword evidence="1" id="KW-0699">rRNA-binding</keyword>
<dbReference type="GO" id="GO:0019843">
    <property type="term" value="F:rRNA binding"/>
    <property type="evidence" value="ECO:0007669"/>
    <property type="project" value="UniProtKB-KW"/>
</dbReference>
<gene>
    <name evidence="6" type="ORF">METZ01_LOCUS200202</name>
</gene>
<dbReference type="GO" id="GO:0005840">
    <property type="term" value="C:ribosome"/>
    <property type="evidence" value="ECO:0007669"/>
    <property type="project" value="UniProtKB-KW"/>
</dbReference>
<evidence type="ECO:0000256" key="4">
    <source>
        <dbReference type="ARBA" id="ARBA00023274"/>
    </source>
</evidence>
<reference evidence="6" key="1">
    <citation type="submission" date="2018-05" db="EMBL/GenBank/DDBJ databases">
        <authorList>
            <person name="Lanie J.A."/>
            <person name="Ng W.-L."/>
            <person name="Kazmierczak K.M."/>
            <person name="Andrzejewski T.M."/>
            <person name="Davidsen T.M."/>
            <person name="Wayne K.J."/>
            <person name="Tettelin H."/>
            <person name="Glass J.I."/>
            <person name="Rusch D."/>
            <person name="Podicherti R."/>
            <person name="Tsui H.-C.T."/>
            <person name="Winkler M.E."/>
        </authorList>
    </citation>
    <scope>NUCLEOTIDE SEQUENCE</scope>
</reference>
<evidence type="ECO:0000256" key="1">
    <source>
        <dbReference type="ARBA" id="ARBA00022730"/>
    </source>
</evidence>
<dbReference type="GO" id="GO:0003735">
    <property type="term" value="F:structural constituent of ribosome"/>
    <property type="evidence" value="ECO:0007669"/>
    <property type="project" value="InterPro"/>
</dbReference>
<evidence type="ECO:0000256" key="2">
    <source>
        <dbReference type="ARBA" id="ARBA00022884"/>
    </source>
</evidence>
<dbReference type="SUPFAM" id="SSF46992">
    <property type="entry name" value="Ribosomal protein S20"/>
    <property type="match status" value="1"/>
</dbReference>
<evidence type="ECO:0000256" key="3">
    <source>
        <dbReference type="ARBA" id="ARBA00022980"/>
    </source>
</evidence>
<feature type="region of interest" description="Disordered" evidence="5">
    <location>
        <begin position="1"/>
        <end position="20"/>
    </location>
</feature>
<organism evidence="6">
    <name type="scientific">marine metagenome</name>
    <dbReference type="NCBI Taxonomy" id="408172"/>
    <lineage>
        <taxon>unclassified sequences</taxon>
        <taxon>metagenomes</taxon>
        <taxon>ecological metagenomes</taxon>
    </lineage>
</organism>
<dbReference type="GO" id="GO:1990904">
    <property type="term" value="C:ribonucleoprotein complex"/>
    <property type="evidence" value="ECO:0007669"/>
    <property type="project" value="UniProtKB-KW"/>
</dbReference>
<dbReference type="Gene3D" id="1.20.58.110">
    <property type="entry name" value="Ribosomal protein S20"/>
    <property type="match status" value="1"/>
</dbReference>
<dbReference type="InterPro" id="IPR036510">
    <property type="entry name" value="Ribosomal_bS20_sf"/>
</dbReference>
<dbReference type="HAMAP" id="MF_00500">
    <property type="entry name" value="Ribosomal_bS20"/>
    <property type="match status" value="1"/>
</dbReference>
<dbReference type="AlphaFoldDB" id="A0A382E9I9"/>
<keyword evidence="2" id="KW-0694">RNA-binding</keyword>
<protein>
    <recommendedName>
        <fullName evidence="7">30S ribosomal protein S20</fullName>
    </recommendedName>
</protein>
<accession>A0A382E9I9</accession>
<dbReference type="GO" id="GO:0006412">
    <property type="term" value="P:translation"/>
    <property type="evidence" value="ECO:0007669"/>
    <property type="project" value="InterPro"/>
</dbReference>
<name>A0A382E9I9_9ZZZZ</name>
<keyword evidence="4" id="KW-0687">Ribonucleoprotein</keyword>
<dbReference type="EMBL" id="UINC01043385">
    <property type="protein sequence ID" value="SVB47348.1"/>
    <property type="molecule type" value="Genomic_DNA"/>
</dbReference>
<dbReference type="NCBIfam" id="TIGR00029">
    <property type="entry name" value="S20"/>
    <property type="match status" value="1"/>
</dbReference>
<keyword evidence="3" id="KW-0689">Ribosomal protein</keyword>
<evidence type="ECO:0000256" key="5">
    <source>
        <dbReference type="SAM" id="MobiDB-lite"/>
    </source>
</evidence>
<evidence type="ECO:0008006" key="7">
    <source>
        <dbReference type="Google" id="ProtNLM"/>
    </source>
</evidence>
<evidence type="ECO:0000313" key="6">
    <source>
        <dbReference type="EMBL" id="SVB47348.1"/>
    </source>
</evidence>
<dbReference type="InterPro" id="IPR002583">
    <property type="entry name" value="Ribosomal_bS20"/>
</dbReference>